<reference evidence="3" key="1">
    <citation type="submission" date="2016-10" db="EMBL/GenBank/DDBJ databases">
        <authorList>
            <person name="Varghese N."/>
            <person name="Submissions S."/>
        </authorList>
    </citation>
    <scope>NUCLEOTIDE SEQUENCE [LARGE SCALE GENOMIC DNA]</scope>
    <source>
        <strain evidence="3">DSM 3669</strain>
    </source>
</reference>
<evidence type="ECO:0000259" key="1">
    <source>
        <dbReference type="PROSITE" id="PS50943"/>
    </source>
</evidence>
<dbReference type="RefSeq" id="WP_114340134.1">
    <property type="nucleotide sequence ID" value="NZ_FOYM01000025.1"/>
</dbReference>
<dbReference type="CDD" id="cd00093">
    <property type="entry name" value="HTH_XRE"/>
    <property type="match status" value="1"/>
</dbReference>
<dbReference type="EMBL" id="FOYM01000025">
    <property type="protein sequence ID" value="SFR12627.1"/>
    <property type="molecule type" value="Genomic_DNA"/>
</dbReference>
<gene>
    <name evidence="2" type="ORF">SAMN05660706_12568</name>
</gene>
<evidence type="ECO:0000313" key="3">
    <source>
        <dbReference type="Proteomes" id="UP000199584"/>
    </source>
</evidence>
<dbReference type="OrthoDB" id="1629646at2"/>
<keyword evidence="3" id="KW-1185">Reference proteome</keyword>
<dbReference type="Gene3D" id="1.10.260.40">
    <property type="entry name" value="lambda repressor-like DNA-binding domains"/>
    <property type="match status" value="1"/>
</dbReference>
<dbReference type="Proteomes" id="UP000199584">
    <property type="component" value="Unassembled WGS sequence"/>
</dbReference>
<accession>A0A1I6E4R5</accession>
<feature type="domain" description="HTH cro/C1-type" evidence="1">
    <location>
        <begin position="8"/>
        <end position="61"/>
    </location>
</feature>
<organism evidence="2 3">
    <name type="scientific">Desulfoscipio geothermicus DSM 3669</name>
    <dbReference type="NCBI Taxonomy" id="1121426"/>
    <lineage>
        <taxon>Bacteria</taxon>
        <taxon>Bacillati</taxon>
        <taxon>Bacillota</taxon>
        <taxon>Clostridia</taxon>
        <taxon>Eubacteriales</taxon>
        <taxon>Desulfallaceae</taxon>
        <taxon>Desulfoscipio</taxon>
    </lineage>
</organism>
<dbReference type="SMART" id="SM00530">
    <property type="entry name" value="HTH_XRE"/>
    <property type="match status" value="1"/>
</dbReference>
<dbReference type="Pfam" id="PF01381">
    <property type="entry name" value="HTH_3"/>
    <property type="match status" value="1"/>
</dbReference>
<dbReference type="InterPro" id="IPR010982">
    <property type="entry name" value="Lambda_DNA-bd_dom_sf"/>
</dbReference>
<dbReference type="STRING" id="39060.SAMN05660706_12568"/>
<dbReference type="GO" id="GO:0003677">
    <property type="term" value="F:DNA binding"/>
    <property type="evidence" value="ECO:0007669"/>
    <property type="project" value="InterPro"/>
</dbReference>
<sequence>MSIIPLDLAAKRKYAGLTQKQLCEKIGISEFHLLRAEKGKVNMSFKTAVKCAAIFKDITFYDKESGTKFKLEILNE</sequence>
<dbReference type="InterPro" id="IPR001387">
    <property type="entry name" value="Cro/C1-type_HTH"/>
</dbReference>
<name>A0A1I6E4R5_9FIRM</name>
<dbReference type="AlphaFoldDB" id="A0A1I6E4R5"/>
<protein>
    <submittedName>
        <fullName evidence="2">Helix-turn-helix</fullName>
    </submittedName>
</protein>
<dbReference type="PROSITE" id="PS50943">
    <property type="entry name" value="HTH_CROC1"/>
    <property type="match status" value="1"/>
</dbReference>
<proteinExistence type="predicted"/>
<evidence type="ECO:0000313" key="2">
    <source>
        <dbReference type="EMBL" id="SFR12627.1"/>
    </source>
</evidence>
<dbReference type="SUPFAM" id="SSF47413">
    <property type="entry name" value="lambda repressor-like DNA-binding domains"/>
    <property type="match status" value="1"/>
</dbReference>